<proteinExistence type="predicted"/>
<evidence type="ECO:0000256" key="1">
    <source>
        <dbReference type="SAM" id="MobiDB-lite"/>
    </source>
</evidence>
<dbReference type="AlphaFoldDB" id="A0A5S9Q2M1"/>
<dbReference type="EMBL" id="CACSAS010000001">
    <property type="protein sequence ID" value="CAA0111854.1"/>
    <property type="molecule type" value="Genomic_DNA"/>
</dbReference>
<evidence type="ECO:0000313" key="4">
    <source>
        <dbReference type="Proteomes" id="UP000433050"/>
    </source>
</evidence>
<keyword evidence="2" id="KW-0732">Signal</keyword>
<feature type="region of interest" description="Disordered" evidence="1">
    <location>
        <begin position="49"/>
        <end position="79"/>
    </location>
</feature>
<organism evidence="3 4">
    <name type="scientific">Starkeya nomas</name>
    <dbReference type="NCBI Taxonomy" id="2666134"/>
    <lineage>
        <taxon>Bacteria</taxon>
        <taxon>Pseudomonadati</taxon>
        <taxon>Pseudomonadota</taxon>
        <taxon>Alphaproteobacteria</taxon>
        <taxon>Hyphomicrobiales</taxon>
        <taxon>Xanthobacteraceae</taxon>
        <taxon>Starkeya</taxon>
    </lineage>
</organism>
<keyword evidence="4" id="KW-1185">Reference proteome</keyword>
<feature type="signal peptide" evidence="2">
    <location>
        <begin position="1"/>
        <end position="22"/>
    </location>
</feature>
<feature type="chain" id="PRO_5025070737" evidence="2">
    <location>
        <begin position="23"/>
        <end position="116"/>
    </location>
</feature>
<gene>
    <name evidence="3" type="ORF">STARVERO_03985</name>
</gene>
<sequence>MKPFMLPLAAALLFGATPAALAGPCAETVTQTQAALDKLLDALAAAGPSAPESAGALLSHEPTPESIAQSEAALGDGTRPEVVQQTLDLARQADANGDEAACKAQVAKARALLNLK</sequence>
<name>A0A5S9Q2M1_9HYPH</name>
<evidence type="ECO:0000313" key="3">
    <source>
        <dbReference type="EMBL" id="CAA0111854.1"/>
    </source>
</evidence>
<protein>
    <submittedName>
        <fullName evidence="3">Uncharacterized protein</fullName>
    </submittedName>
</protein>
<accession>A0A5S9Q2M1</accession>
<evidence type="ECO:0000256" key="2">
    <source>
        <dbReference type="SAM" id="SignalP"/>
    </source>
</evidence>
<dbReference type="Proteomes" id="UP000433050">
    <property type="component" value="Unassembled WGS sequence"/>
</dbReference>
<reference evidence="3 4" key="1">
    <citation type="submission" date="2019-12" db="EMBL/GenBank/DDBJ databases">
        <authorList>
            <person name="Reyes-Prieto M."/>
        </authorList>
    </citation>
    <scope>NUCLEOTIDE SEQUENCE [LARGE SCALE GENOMIC DNA]</scope>
    <source>
        <strain evidence="3">HF14-78462</strain>
    </source>
</reference>